<comment type="caution">
    <text evidence="1">The sequence shown here is derived from an EMBL/GenBank/DDBJ whole genome shotgun (WGS) entry which is preliminary data.</text>
</comment>
<evidence type="ECO:0000313" key="2">
    <source>
        <dbReference type="Proteomes" id="UP001231370"/>
    </source>
</evidence>
<organism evidence="1 2">
    <name type="scientific">Roseofilum halophilum BLCC-M91</name>
    <dbReference type="NCBI Taxonomy" id="3022259"/>
    <lineage>
        <taxon>Bacteria</taxon>
        <taxon>Bacillati</taxon>
        <taxon>Cyanobacteriota</taxon>
        <taxon>Cyanophyceae</taxon>
        <taxon>Desertifilales</taxon>
        <taxon>Desertifilaceae</taxon>
        <taxon>Roseofilum</taxon>
        <taxon>Roseofilum halophilum</taxon>
    </lineage>
</organism>
<name>A0ABT7BMU9_9CYAN</name>
<proteinExistence type="predicted"/>
<sequence>MKNNFQSIPENPERRRSIMILMPDSLEQLKSQPGGSELILNPQVCLLDFTNHQSSDLLHKLKNSGLFNANAVLIQSPYNPSDYAELTDSRYKFAEAKCIHFATLCGLLGARKLNIEQMELKTTDGSIKLEGNLDMKISAKVGTEAEQRSWNLMRQKINIQQEYAKAKPVLDQAQAYLQKHQWLSDPHMNSLIALRQEGISLKTHKFSLDLTTEHRKNLKILFSLGIPQYLTSIQGCLETVKKENYDFSLKIHVEFWN</sequence>
<reference evidence="1 2" key="1">
    <citation type="submission" date="2023-01" db="EMBL/GenBank/DDBJ databases">
        <title>Novel diversity within Roseofilum (Cyanobacteria; Desertifilaceae) from marine benthic mats with descriptions of four novel species.</title>
        <authorList>
            <person name="Wang Y."/>
            <person name="Berthold D.E."/>
            <person name="Hu J."/>
            <person name="Lefler F.W."/>
            <person name="Laughinghouse H.D. IV."/>
        </authorList>
    </citation>
    <scope>NUCLEOTIDE SEQUENCE [LARGE SCALE GENOMIC DNA]</scope>
    <source>
        <strain evidence="1 2">BLCC-M91</strain>
    </source>
</reference>
<dbReference type="EMBL" id="JAQPOK010000125">
    <property type="protein sequence ID" value="MDJ1180490.1"/>
    <property type="molecule type" value="Genomic_DNA"/>
</dbReference>
<protein>
    <submittedName>
        <fullName evidence="1">Uncharacterized protein</fullName>
    </submittedName>
</protein>
<keyword evidence="2" id="KW-1185">Reference proteome</keyword>
<gene>
    <name evidence="1" type="ORF">PJF56_16635</name>
</gene>
<accession>A0ABT7BMU9</accession>
<dbReference type="Proteomes" id="UP001231370">
    <property type="component" value="Unassembled WGS sequence"/>
</dbReference>
<evidence type="ECO:0000313" key="1">
    <source>
        <dbReference type="EMBL" id="MDJ1180490.1"/>
    </source>
</evidence>
<dbReference type="RefSeq" id="WP_283763792.1">
    <property type="nucleotide sequence ID" value="NZ_JAQPOK010000125.1"/>
</dbReference>